<evidence type="ECO:0000256" key="8">
    <source>
        <dbReference type="ARBA" id="ARBA00022927"/>
    </source>
</evidence>
<feature type="region of interest" description="Disordered" evidence="12">
    <location>
        <begin position="169"/>
        <end position="206"/>
    </location>
</feature>
<dbReference type="Ensembl" id="ENSCCRT00010107440.1">
    <property type="protein sequence ID" value="ENSCCRP00010096867.1"/>
    <property type="gene ID" value="ENSCCRG00010042434.1"/>
</dbReference>
<keyword evidence="4 13" id="KW-0812">Transmembrane</keyword>
<evidence type="ECO:0000256" key="1">
    <source>
        <dbReference type="ARBA" id="ARBA00004389"/>
    </source>
</evidence>
<dbReference type="GO" id="GO:0005789">
    <property type="term" value="C:endoplasmic reticulum membrane"/>
    <property type="evidence" value="ECO:0007669"/>
    <property type="project" value="UniProtKB-SubCell"/>
</dbReference>
<evidence type="ECO:0000256" key="5">
    <source>
        <dbReference type="ARBA" id="ARBA00022737"/>
    </source>
</evidence>
<dbReference type="InterPro" id="IPR015943">
    <property type="entry name" value="WD40/YVTN_repeat-like_dom_sf"/>
</dbReference>
<keyword evidence="15" id="KW-1185">Reference proteome</keyword>
<evidence type="ECO:0000256" key="7">
    <source>
        <dbReference type="ARBA" id="ARBA00022892"/>
    </source>
</evidence>
<dbReference type="SMART" id="SM00320">
    <property type="entry name" value="WD40"/>
    <property type="match status" value="2"/>
</dbReference>
<dbReference type="GO" id="GO:0015031">
    <property type="term" value="P:protein transport"/>
    <property type="evidence" value="ECO:0007669"/>
    <property type="project" value="UniProtKB-KW"/>
</dbReference>
<protein>
    <submittedName>
        <fullName evidence="14">Prolactin regulatory element-binding protein-like</fullName>
    </submittedName>
</protein>
<dbReference type="PROSITE" id="PS50294">
    <property type="entry name" value="WD_REPEATS_REGION"/>
    <property type="match status" value="1"/>
</dbReference>
<reference evidence="14" key="1">
    <citation type="submission" date="2025-08" db="UniProtKB">
        <authorList>
            <consortium name="Ensembl"/>
        </authorList>
    </citation>
    <scope>IDENTIFICATION</scope>
</reference>
<dbReference type="SUPFAM" id="SSF50978">
    <property type="entry name" value="WD40 repeat-like"/>
    <property type="match status" value="1"/>
</dbReference>
<dbReference type="Proteomes" id="UP000694427">
    <property type="component" value="Unplaced"/>
</dbReference>
<evidence type="ECO:0000256" key="4">
    <source>
        <dbReference type="ARBA" id="ARBA00022692"/>
    </source>
</evidence>
<feature type="repeat" description="WD" evidence="11">
    <location>
        <begin position="224"/>
        <end position="265"/>
    </location>
</feature>
<keyword evidence="5" id="KW-0677">Repeat</keyword>
<evidence type="ECO:0000256" key="3">
    <source>
        <dbReference type="ARBA" id="ARBA00022574"/>
    </source>
</evidence>
<accession>A0A8C1NSA3</accession>
<keyword evidence="9 13" id="KW-1133">Transmembrane helix</keyword>
<dbReference type="InterPro" id="IPR001680">
    <property type="entry name" value="WD40_rpt"/>
</dbReference>
<proteinExistence type="predicted"/>
<feature type="repeat" description="WD" evidence="11">
    <location>
        <begin position="266"/>
        <end position="298"/>
    </location>
</feature>
<comment type="subcellular location">
    <subcellularLocation>
        <location evidence="1">Endoplasmic reticulum membrane</location>
        <topology evidence="1">Single-pass membrane protein</topology>
    </subcellularLocation>
</comment>
<name>A0A8C1NSA3_CYPCA</name>
<sequence>MLENHFSSLTQMHSYKKFVHCAHYIYYRITNSCMDNNIELCIYFFIYFFVELSVTISNLLSDQSSQSSMGKRRAPELYRAPFPLYTVRIEPRTGLIITAGGGGASKTGIKNGMHFLSLELVGGVHSATLLHTHETDTRATMCMSLAGDVIAAGQDANCTLMRFSQQAAKQAKKPAAKDGAGDKGAARKRGRKGQNGDGGGDVAQMKEDSPQLVVEDVGAVQADLSPQDPCVKCVRFSGDLKLLLSGGADGYVRVWEFPSLKEKFSFRAHKDELEDIDISPDNKHIVTVGRDFECSVWSGDQLAVGLCWHENMPQITEKMYRYKSCRFAKVEDKKDTLRLYTVQIPHKRDRKPPPCYITKWDGWAFLPLLTKPCGNEVISCLAASDSGTFLGLGTVTGSVAVYIAFSLQKLYYIQETHGIVVTDLTFLPDAPKSKALKGNNEVVMLSVAVDSRCQMHAVSNRRSFPLWLVLFFCGLMVVGVILLLQSLFPGFI</sequence>
<evidence type="ECO:0000256" key="11">
    <source>
        <dbReference type="PROSITE-ProRule" id="PRU00221"/>
    </source>
</evidence>
<dbReference type="GO" id="GO:0005085">
    <property type="term" value="F:guanyl-nucleotide exchange factor activity"/>
    <property type="evidence" value="ECO:0007669"/>
    <property type="project" value="InterPro"/>
</dbReference>
<dbReference type="AlphaFoldDB" id="A0A8C1NSA3"/>
<gene>
    <name evidence="14" type="primary">LOC109090727</name>
</gene>
<dbReference type="PANTHER" id="PTHR23284">
    <property type="entry name" value="PROLACTIN REGULATORY ELEMENT BINDING PROTEIN"/>
    <property type="match status" value="1"/>
</dbReference>
<evidence type="ECO:0000256" key="13">
    <source>
        <dbReference type="SAM" id="Phobius"/>
    </source>
</evidence>
<dbReference type="InterPro" id="IPR036322">
    <property type="entry name" value="WD40_repeat_dom_sf"/>
</dbReference>
<evidence type="ECO:0000256" key="6">
    <source>
        <dbReference type="ARBA" id="ARBA00022824"/>
    </source>
</evidence>
<evidence type="ECO:0000313" key="15">
    <source>
        <dbReference type="Proteomes" id="UP000694427"/>
    </source>
</evidence>
<keyword evidence="7" id="KW-0931">ER-Golgi transport</keyword>
<evidence type="ECO:0000256" key="2">
    <source>
        <dbReference type="ARBA" id="ARBA00022448"/>
    </source>
</evidence>
<keyword evidence="6" id="KW-0256">Endoplasmic reticulum</keyword>
<dbReference type="Pfam" id="PF00400">
    <property type="entry name" value="WD40"/>
    <property type="match status" value="2"/>
</dbReference>
<dbReference type="PANTHER" id="PTHR23284:SF0">
    <property type="entry name" value="PROLACTIN REGULATORY ELEMENT-BINDING PROTEIN"/>
    <property type="match status" value="1"/>
</dbReference>
<organism evidence="14 15">
    <name type="scientific">Cyprinus carpio</name>
    <name type="common">Common carp</name>
    <dbReference type="NCBI Taxonomy" id="7962"/>
    <lineage>
        <taxon>Eukaryota</taxon>
        <taxon>Metazoa</taxon>
        <taxon>Chordata</taxon>
        <taxon>Craniata</taxon>
        <taxon>Vertebrata</taxon>
        <taxon>Euteleostomi</taxon>
        <taxon>Actinopterygii</taxon>
        <taxon>Neopterygii</taxon>
        <taxon>Teleostei</taxon>
        <taxon>Ostariophysi</taxon>
        <taxon>Cypriniformes</taxon>
        <taxon>Cyprinidae</taxon>
        <taxon>Cyprininae</taxon>
        <taxon>Cyprinus</taxon>
    </lineage>
</organism>
<keyword evidence="10 13" id="KW-0472">Membrane</keyword>
<evidence type="ECO:0000256" key="9">
    <source>
        <dbReference type="ARBA" id="ARBA00022989"/>
    </source>
</evidence>
<reference evidence="14" key="2">
    <citation type="submission" date="2025-09" db="UniProtKB">
        <authorList>
            <consortium name="Ensembl"/>
        </authorList>
    </citation>
    <scope>IDENTIFICATION</scope>
</reference>
<dbReference type="Gene3D" id="2.130.10.10">
    <property type="entry name" value="YVTN repeat-like/Quinoprotein amine dehydrogenase"/>
    <property type="match status" value="1"/>
</dbReference>
<evidence type="ECO:0000256" key="10">
    <source>
        <dbReference type="ARBA" id="ARBA00023136"/>
    </source>
</evidence>
<keyword evidence="2" id="KW-0813">Transport</keyword>
<feature type="transmembrane region" description="Helical" evidence="13">
    <location>
        <begin position="464"/>
        <end position="488"/>
    </location>
</feature>
<evidence type="ECO:0000313" key="14">
    <source>
        <dbReference type="Ensembl" id="ENSCCRP00010096867.1"/>
    </source>
</evidence>
<dbReference type="GO" id="GO:0003400">
    <property type="term" value="P:regulation of COPII vesicle coating"/>
    <property type="evidence" value="ECO:0007669"/>
    <property type="project" value="TreeGrafter"/>
</dbReference>
<keyword evidence="3 11" id="KW-0853">WD repeat</keyword>
<keyword evidence="8" id="KW-0653">Protein transport</keyword>
<dbReference type="GO" id="GO:0006888">
    <property type="term" value="P:endoplasmic reticulum to Golgi vesicle-mediated transport"/>
    <property type="evidence" value="ECO:0007669"/>
    <property type="project" value="TreeGrafter"/>
</dbReference>
<evidence type="ECO:0000256" key="12">
    <source>
        <dbReference type="SAM" id="MobiDB-lite"/>
    </source>
</evidence>
<dbReference type="PROSITE" id="PS50082">
    <property type="entry name" value="WD_REPEATS_2"/>
    <property type="match status" value="2"/>
</dbReference>
<feature type="compositionally biased region" description="Basic and acidic residues" evidence="12">
    <location>
        <begin position="175"/>
        <end position="185"/>
    </location>
</feature>
<dbReference type="InterPro" id="IPR045260">
    <property type="entry name" value="Sec12-like"/>
</dbReference>